<organism evidence="1 2">
    <name type="scientific">Asbolus verrucosus</name>
    <name type="common">Desert ironclad beetle</name>
    <dbReference type="NCBI Taxonomy" id="1661398"/>
    <lineage>
        <taxon>Eukaryota</taxon>
        <taxon>Metazoa</taxon>
        <taxon>Ecdysozoa</taxon>
        <taxon>Arthropoda</taxon>
        <taxon>Hexapoda</taxon>
        <taxon>Insecta</taxon>
        <taxon>Pterygota</taxon>
        <taxon>Neoptera</taxon>
        <taxon>Endopterygota</taxon>
        <taxon>Coleoptera</taxon>
        <taxon>Polyphaga</taxon>
        <taxon>Cucujiformia</taxon>
        <taxon>Tenebrionidae</taxon>
        <taxon>Pimeliinae</taxon>
        <taxon>Asbolus</taxon>
    </lineage>
</organism>
<sequence length="207" mass="23929">MKQYLYLTTYNKDYVKRNIKRTLPNSRGQEFTDPIGEGHKEYLLLHKAKITPPSEDGEIYLKKLKQEHRKVGDTYFKKPLEADVIVRYKVSEEVTSEYHSNYCDIEKEIALFKEGRKKEIHLPDDAIIPLTTQRTHFKNPALYDPEILEPPLVIIPATTLKPEDEHIREILNVKTGLTEYMGVIGYLGGVIVEGTKKNRAKVCAKKE</sequence>
<comment type="caution">
    <text evidence="1">The sequence shown here is derived from an EMBL/GenBank/DDBJ whole genome shotgun (WGS) entry which is preliminary data.</text>
</comment>
<dbReference type="EMBL" id="QDEB01069985">
    <property type="protein sequence ID" value="RZC35537.1"/>
    <property type="molecule type" value="Genomic_DNA"/>
</dbReference>
<accession>A0A482VTC8</accession>
<evidence type="ECO:0000313" key="1">
    <source>
        <dbReference type="EMBL" id="RZC35537.1"/>
    </source>
</evidence>
<reference evidence="1 2" key="1">
    <citation type="submission" date="2017-03" db="EMBL/GenBank/DDBJ databases">
        <title>Genome of the blue death feigning beetle - Asbolus verrucosus.</title>
        <authorList>
            <person name="Rider S.D."/>
        </authorList>
    </citation>
    <scope>NUCLEOTIDE SEQUENCE [LARGE SCALE GENOMIC DNA]</scope>
    <source>
        <strain evidence="1">Butters</strain>
        <tissue evidence="1">Head and leg muscle</tissue>
    </source>
</reference>
<proteinExistence type="predicted"/>
<dbReference type="OrthoDB" id="7201605at2759"/>
<gene>
    <name evidence="1" type="ORF">BDFB_007596</name>
</gene>
<name>A0A482VTC8_ASBVE</name>
<evidence type="ECO:0000313" key="2">
    <source>
        <dbReference type="Proteomes" id="UP000292052"/>
    </source>
</evidence>
<dbReference type="Proteomes" id="UP000292052">
    <property type="component" value="Unassembled WGS sequence"/>
</dbReference>
<protein>
    <submittedName>
        <fullName evidence="1">Uncharacterized protein</fullName>
    </submittedName>
</protein>
<keyword evidence="2" id="KW-1185">Reference proteome</keyword>
<dbReference type="AlphaFoldDB" id="A0A482VTC8"/>
<dbReference type="STRING" id="1661398.A0A482VTC8"/>